<protein>
    <submittedName>
        <fullName evidence="1">Uncharacterized protein</fullName>
    </submittedName>
</protein>
<sequence>MSTPRGHTRAVPGHRRSLEADLGCSPLRERNLHNHNLGPIGYDGKLAQWEREDSHLTAQGIPNPWDEFSAGRPRNWLRGRSELHESEGTASIRWKNESTKEMSKVIKDKLEAA</sequence>
<dbReference type="AlphaFoldDB" id="A0A3L6Q5L6"/>
<name>A0A3L6Q5L6_PANMI</name>
<gene>
    <name evidence="1" type="ORF">C2845_PM15G05780</name>
</gene>
<organism evidence="1 2">
    <name type="scientific">Panicum miliaceum</name>
    <name type="common">Proso millet</name>
    <name type="synonym">Broomcorn millet</name>
    <dbReference type="NCBI Taxonomy" id="4540"/>
    <lineage>
        <taxon>Eukaryota</taxon>
        <taxon>Viridiplantae</taxon>
        <taxon>Streptophyta</taxon>
        <taxon>Embryophyta</taxon>
        <taxon>Tracheophyta</taxon>
        <taxon>Spermatophyta</taxon>
        <taxon>Magnoliopsida</taxon>
        <taxon>Liliopsida</taxon>
        <taxon>Poales</taxon>
        <taxon>Poaceae</taxon>
        <taxon>PACMAD clade</taxon>
        <taxon>Panicoideae</taxon>
        <taxon>Panicodae</taxon>
        <taxon>Paniceae</taxon>
        <taxon>Panicinae</taxon>
        <taxon>Panicum</taxon>
        <taxon>Panicum sect. Panicum</taxon>
    </lineage>
</organism>
<accession>A0A3L6Q5L6</accession>
<evidence type="ECO:0000313" key="2">
    <source>
        <dbReference type="Proteomes" id="UP000275267"/>
    </source>
</evidence>
<evidence type="ECO:0000313" key="1">
    <source>
        <dbReference type="EMBL" id="RLM73872.1"/>
    </source>
</evidence>
<proteinExistence type="predicted"/>
<keyword evidence="2" id="KW-1185">Reference proteome</keyword>
<dbReference type="Proteomes" id="UP000275267">
    <property type="component" value="Unassembled WGS sequence"/>
</dbReference>
<dbReference type="EMBL" id="PQIB02000013">
    <property type="protein sequence ID" value="RLM73872.1"/>
    <property type="molecule type" value="Genomic_DNA"/>
</dbReference>
<comment type="caution">
    <text evidence="1">The sequence shown here is derived from an EMBL/GenBank/DDBJ whole genome shotgun (WGS) entry which is preliminary data.</text>
</comment>
<reference evidence="2" key="1">
    <citation type="journal article" date="2019" name="Nat. Commun.">
        <title>The genome of broomcorn millet.</title>
        <authorList>
            <person name="Zou C."/>
            <person name="Miki D."/>
            <person name="Li D."/>
            <person name="Tang Q."/>
            <person name="Xiao L."/>
            <person name="Rajput S."/>
            <person name="Deng P."/>
            <person name="Jia W."/>
            <person name="Huang R."/>
            <person name="Zhang M."/>
            <person name="Sun Y."/>
            <person name="Hu J."/>
            <person name="Fu X."/>
            <person name="Schnable P.S."/>
            <person name="Li F."/>
            <person name="Zhang H."/>
            <person name="Feng B."/>
            <person name="Zhu X."/>
            <person name="Liu R."/>
            <person name="Schnable J.C."/>
            <person name="Zhu J.-K."/>
            <person name="Zhang H."/>
        </authorList>
    </citation>
    <scope>NUCLEOTIDE SEQUENCE [LARGE SCALE GENOMIC DNA]</scope>
</reference>